<feature type="binding site" evidence="9">
    <location>
        <position position="133"/>
    </location>
    <ligand>
        <name>FMN</name>
        <dbReference type="ChEBI" id="CHEBI:58210"/>
    </ligand>
</feature>
<dbReference type="InterPro" id="IPR013785">
    <property type="entry name" value="Aldolase_TIM"/>
</dbReference>
<dbReference type="AlphaFoldDB" id="A0A7G1HXW8"/>
<evidence type="ECO:0000256" key="6">
    <source>
        <dbReference type="ARBA" id="ARBA00023002"/>
    </source>
</evidence>
<dbReference type="InterPro" id="IPR018517">
    <property type="entry name" value="tRNA_hU_synthase_CS"/>
</dbReference>
<dbReference type="GO" id="GO:0017150">
    <property type="term" value="F:tRNA dihydrouridine synthase activity"/>
    <property type="evidence" value="ECO:0007669"/>
    <property type="project" value="InterPro"/>
</dbReference>
<keyword evidence="4 7" id="KW-0819">tRNA processing</keyword>
<dbReference type="KEGG" id="copr:Cop2CBH44_28920"/>
<dbReference type="PANTHER" id="PTHR45846:SF1">
    <property type="entry name" value="TRNA-DIHYDROURIDINE(47) SYNTHASE [NAD(P)(+)]-LIKE"/>
    <property type="match status" value="1"/>
</dbReference>
<keyword evidence="5" id="KW-0521">NADP</keyword>
<keyword evidence="3 7" id="KW-0288">FMN</keyword>
<dbReference type="SUPFAM" id="SSF51395">
    <property type="entry name" value="FMN-linked oxidoreductases"/>
    <property type="match status" value="1"/>
</dbReference>
<accession>A0A7G1HXW8</accession>
<feature type="domain" description="DUS-like FMN-binding" evidence="10">
    <location>
        <begin position="5"/>
        <end position="240"/>
    </location>
</feature>
<evidence type="ECO:0000256" key="4">
    <source>
        <dbReference type="ARBA" id="ARBA00022694"/>
    </source>
</evidence>
<feature type="active site" description="Proton donor" evidence="8">
    <location>
        <position position="94"/>
    </location>
</feature>
<comment type="similarity">
    <text evidence="7">Belongs to the dus family.</text>
</comment>
<comment type="cofactor">
    <cofactor evidence="1 7 9">
        <name>FMN</name>
        <dbReference type="ChEBI" id="CHEBI:58210"/>
    </cofactor>
</comment>
<dbReference type="Gene3D" id="3.20.20.70">
    <property type="entry name" value="Aldolase class I"/>
    <property type="match status" value="1"/>
</dbReference>
<keyword evidence="9" id="KW-0547">Nucleotide-binding</keyword>
<gene>
    <name evidence="11" type="ORF">Cop2CBH44_28920</name>
</gene>
<dbReference type="EC" id="1.3.1.-" evidence="7"/>
<dbReference type="EMBL" id="AP023322">
    <property type="protein sequence ID" value="BCI64539.1"/>
    <property type="molecule type" value="Genomic_DNA"/>
</dbReference>
<evidence type="ECO:0000256" key="7">
    <source>
        <dbReference type="PIRNR" id="PIRNR006621"/>
    </source>
</evidence>
<dbReference type="InterPro" id="IPR035587">
    <property type="entry name" value="DUS-like_FMN-bd"/>
</dbReference>
<sequence>MEIHFAPLQGFTDMVYRNAHHRIFGGIDAYYTPFVRIEKEMAVRPRDKRDVCRGSDITGRLVPQLLTSDIKEFKYLVTLFIEEGYKRIDINWGCPFPMIAKKGKGCGILPYPDKIKLILDEMKHFPEISFSVKLRLGYEDVNDAFRLLPMLHDYPLHHITLHARTGIQQYKGSPDKVAFARFYESCKIPLLYNGDVCTISDIRQINKDFPQLDGIMIGRGLIANPALGWEYKANRRMEIPELYMKVALLHREIFDAYAVRLQGEHQLLSKMKSLWEYFFPTVERKLHKRIMKSPCITDYLKAVDELLSR</sequence>
<evidence type="ECO:0000313" key="11">
    <source>
        <dbReference type="EMBL" id="BCI64539.1"/>
    </source>
</evidence>
<dbReference type="InterPro" id="IPR001269">
    <property type="entry name" value="DUS_fam"/>
</dbReference>
<keyword evidence="2 7" id="KW-0285">Flavoprotein</keyword>
<dbReference type="GO" id="GO:0003723">
    <property type="term" value="F:RNA binding"/>
    <property type="evidence" value="ECO:0007669"/>
    <property type="project" value="TreeGrafter"/>
</dbReference>
<dbReference type="PROSITE" id="PS01136">
    <property type="entry name" value="UPF0034"/>
    <property type="match status" value="1"/>
</dbReference>
<evidence type="ECO:0000256" key="2">
    <source>
        <dbReference type="ARBA" id="ARBA00022630"/>
    </source>
</evidence>
<organism evidence="11 12">
    <name type="scientific">Coprobacter secundus subsp. similis</name>
    <dbReference type="NCBI Taxonomy" id="2751153"/>
    <lineage>
        <taxon>Bacteria</taxon>
        <taxon>Pseudomonadati</taxon>
        <taxon>Bacteroidota</taxon>
        <taxon>Bacteroidia</taxon>
        <taxon>Bacteroidales</taxon>
        <taxon>Barnesiellaceae</taxon>
        <taxon>Coprobacter</taxon>
    </lineage>
</organism>
<protein>
    <recommendedName>
        <fullName evidence="7">tRNA-dihydrouridine synthase</fullName>
        <ecNumber evidence="7">1.3.1.-</ecNumber>
    </recommendedName>
</protein>
<dbReference type="GO" id="GO:0050660">
    <property type="term" value="F:flavin adenine dinucleotide binding"/>
    <property type="evidence" value="ECO:0007669"/>
    <property type="project" value="InterPro"/>
</dbReference>
<feature type="binding site" evidence="9">
    <location>
        <position position="162"/>
    </location>
    <ligand>
        <name>FMN</name>
        <dbReference type="ChEBI" id="CHEBI:58210"/>
    </ligand>
</feature>
<evidence type="ECO:0000256" key="3">
    <source>
        <dbReference type="ARBA" id="ARBA00022643"/>
    </source>
</evidence>
<dbReference type="CDD" id="cd02801">
    <property type="entry name" value="DUS_like_FMN"/>
    <property type="match status" value="1"/>
</dbReference>
<evidence type="ECO:0000256" key="9">
    <source>
        <dbReference type="PIRSR" id="PIRSR006621-2"/>
    </source>
</evidence>
<dbReference type="PANTHER" id="PTHR45846">
    <property type="entry name" value="TRNA-DIHYDROURIDINE(47) SYNTHASE [NAD(P)(+)]-LIKE"/>
    <property type="match status" value="1"/>
</dbReference>
<evidence type="ECO:0000313" key="12">
    <source>
        <dbReference type="Proteomes" id="UP000594042"/>
    </source>
</evidence>
<comment type="function">
    <text evidence="7">Catalyzes the synthesis of 5,6-dihydrouridine (D), a modified base found in the D-loop of most tRNAs, via the reduction of the C5-C6 double bond in target uridines.</text>
</comment>
<keyword evidence="12" id="KW-1185">Reference proteome</keyword>
<dbReference type="RefSeq" id="WP_200755096.1">
    <property type="nucleotide sequence ID" value="NZ_AP023322.1"/>
</dbReference>
<dbReference type="PIRSF" id="PIRSF006621">
    <property type="entry name" value="Dus"/>
    <property type="match status" value="1"/>
</dbReference>
<dbReference type="Proteomes" id="UP000594042">
    <property type="component" value="Chromosome"/>
</dbReference>
<evidence type="ECO:0000256" key="1">
    <source>
        <dbReference type="ARBA" id="ARBA00001917"/>
    </source>
</evidence>
<proteinExistence type="inferred from homology"/>
<feature type="binding site" evidence="9">
    <location>
        <begin position="218"/>
        <end position="219"/>
    </location>
    <ligand>
        <name>FMN</name>
        <dbReference type="ChEBI" id="CHEBI:58210"/>
    </ligand>
</feature>
<evidence type="ECO:0000256" key="5">
    <source>
        <dbReference type="ARBA" id="ARBA00022857"/>
    </source>
</evidence>
<evidence type="ECO:0000256" key="8">
    <source>
        <dbReference type="PIRSR" id="PIRSR006621-1"/>
    </source>
</evidence>
<reference evidence="12" key="1">
    <citation type="submission" date="2020-07" db="EMBL/GenBank/DDBJ databases">
        <title>Complete genome sequencing of Coprobacter sp. strain 2CBH44.</title>
        <authorList>
            <person name="Sakamoto M."/>
            <person name="Murakami T."/>
            <person name="Mori H."/>
        </authorList>
    </citation>
    <scope>NUCLEOTIDE SEQUENCE [LARGE SCALE GENOMIC DNA]</scope>
    <source>
        <strain evidence="12">2CBH44</strain>
    </source>
</reference>
<evidence type="ECO:0000259" key="10">
    <source>
        <dbReference type="Pfam" id="PF01207"/>
    </source>
</evidence>
<feature type="binding site" evidence="9">
    <location>
        <position position="64"/>
    </location>
    <ligand>
        <name>FMN</name>
        <dbReference type="ChEBI" id="CHEBI:58210"/>
    </ligand>
</feature>
<dbReference type="Pfam" id="PF01207">
    <property type="entry name" value="Dus"/>
    <property type="match status" value="1"/>
</dbReference>
<name>A0A7G1HXW8_9BACT</name>
<keyword evidence="6 7" id="KW-0560">Oxidoreductase</keyword>